<keyword evidence="2" id="KW-0472">Membrane</keyword>
<evidence type="ECO:0000256" key="2">
    <source>
        <dbReference type="SAM" id="Phobius"/>
    </source>
</evidence>
<accession>A0A0R2HP63</accession>
<comment type="caution">
    <text evidence="3">The sequence shown here is derived from an EMBL/GenBank/DDBJ whole genome shotgun (WGS) entry which is preliminary data.</text>
</comment>
<gene>
    <name evidence="3" type="ORF">IV74_GL001896</name>
</gene>
<dbReference type="EMBL" id="JQBS01000035">
    <property type="protein sequence ID" value="KRN54315.1"/>
    <property type="molecule type" value="Genomic_DNA"/>
</dbReference>
<feature type="transmembrane region" description="Helical" evidence="2">
    <location>
        <begin position="20"/>
        <end position="41"/>
    </location>
</feature>
<sequence>MKKNGKSRVGKKKNSTKKQLMYVGIVIAIVLIGAFIISISIGKSNSNKNKADIEKSSIQDKKIGSEKAKTSENKEDSKSNSTADESVSNESENESKVTDSSNEIDKKKENSNSSSDNKNLAKVYTEEEKQGINNQFLEWSDGRAKIAGMAVSGNYFNHGASGIGDWYALSPDGFIQVQQQDLEGKPGYSHFPIHSLGGVVFYYSNFGTTGNTNEVDNPENNSSTATGFSTVANSEKPIVKYLLGDNGVVYESPSNGAFSDCFYVADNTGNLTALYEPNTQKSFKVSDDKEAQEKLKEILEKYNN</sequence>
<dbReference type="Proteomes" id="UP000051658">
    <property type="component" value="Unassembled WGS sequence"/>
</dbReference>
<evidence type="ECO:0000313" key="4">
    <source>
        <dbReference type="Proteomes" id="UP000051658"/>
    </source>
</evidence>
<feature type="region of interest" description="Disordered" evidence="1">
    <location>
        <begin position="46"/>
        <end position="119"/>
    </location>
</feature>
<keyword evidence="2" id="KW-1133">Transmembrane helix</keyword>
<evidence type="ECO:0000313" key="3">
    <source>
        <dbReference type="EMBL" id="KRN54315.1"/>
    </source>
</evidence>
<evidence type="ECO:0000256" key="1">
    <source>
        <dbReference type="SAM" id="MobiDB-lite"/>
    </source>
</evidence>
<protein>
    <submittedName>
        <fullName evidence="3">Uncharacterized protein</fullName>
    </submittedName>
</protein>
<reference evidence="3 4" key="1">
    <citation type="journal article" date="2015" name="Genome Announc.">
        <title>Expanding the biotechnology potential of lactobacilli through comparative genomics of 213 strains and associated genera.</title>
        <authorList>
            <person name="Sun Z."/>
            <person name="Harris H.M."/>
            <person name="McCann A."/>
            <person name="Guo C."/>
            <person name="Argimon S."/>
            <person name="Zhang W."/>
            <person name="Yang X."/>
            <person name="Jeffery I.B."/>
            <person name="Cooney J.C."/>
            <person name="Kagawa T.F."/>
            <person name="Liu W."/>
            <person name="Song Y."/>
            <person name="Salvetti E."/>
            <person name="Wrobel A."/>
            <person name="Rasinkangas P."/>
            <person name="Parkhill J."/>
            <person name="Rea M.C."/>
            <person name="O'Sullivan O."/>
            <person name="Ritari J."/>
            <person name="Douillard F.P."/>
            <person name="Paul Ross R."/>
            <person name="Yang R."/>
            <person name="Briner A.E."/>
            <person name="Felis G.E."/>
            <person name="de Vos W.M."/>
            <person name="Barrangou R."/>
            <person name="Klaenhammer T.R."/>
            <person name="Caufield P.W."/>
            <person name="Cui Y."/>
            <person name="Zhang H."/>
            <person name="O'Toole P.W."/>
        </authorList>
    </citation>
    <scope>NUCLEOTIDE SEQUENCE [LARGE SCALE GENOMIC DNA]</scope>
    <source>
        <strain evidence="3 4">DSM 20623</strain>
    </source>
</reference>
<organism evidence="3 4">
    <name type="scientific">Carnobacterium divergens DSM 20623</name>
    <dbReference type="NCBI Taxonomy" id="1449336"/>
    <lineage>
        <taxon>Bacteria</taxon>
        <taxon>Bacillati</taxon>
        <taxon>Bacillota</taxon>
        <taxon>Bacilli</taxon>
        <taxon>Lactobacillales</taxon>
        <taxon>Carnobacteriaceae</taxon>
        <taxon>Carnobacterium</taxon>
    </lineage>
</organism>
<feature type="compositionally biased region" description="Basic and acidic residues" evidence="1">
    <location>
        <begin position="93"/>
        <end position="110"/>
    </location>
</feature>
<dbReference type="RefSeq" id="WP_051915632.1">
    <property type="nucleotide sequence ID" value="NZ_JQBS01000035.1"/>
</dbReference>
<proteinExistence type="predicted"/>
<dbReference type="GeneID" id="89588890"/>
<dbReference type="AlphaFoldDB" id="A0A0R2HP63"/>
<keyword evidence="4" id="KW-1185">Reference proteome</keyword>
<keyword evidence="2" id="KW-0812">Transmembrane</keyword>
<dbReference type="PATRIC" id="fig|1449336.4.peg.1933"/>
<feature type="compositionally biased region" description="Basic and acidic residues" evidence="1">
    <location>
        <begin position="49"/>
        <end position="78"/>
    </location>
</feature>
<name>A0A0R2HP63_CARDV</name>